<feature type="domain" description="Prepilin type IV endopeptidase peptidase" evidence="8">
    <location>
        <begin position="113"/>
        <end position="235"/>
    </location>
</feature>
<feature type="domain" description="Prepilin peptidase A24 N-terminal" evidence="9">
    <location>
        <begin position="22"/>
        <end position="103"/>
    </location>
</feature>
<protein>
    <submittedName>
        <fullName evidence="10">Prepilin peptidase</fullName>
    </submittedName>
</protein>
<evidence type="ECO:0000259" key="9">
    <source>
        <dbReference type="Pfam" id="PF06750"/>
    </source>
</evidence>
<keyword evidence="6 7" id="KW-0472">Membrane</keyword>
<evidence type="ECO:0000259" key="8">
    <source>
        <dbReference type="Pfam" id="PF01478"/>
    </source>
</evidence>
<evidence type="ECO:0000256" key="2">
    <source>
        <dbReference type="ARBA" id="ARBA00005801"/>
    </source>
</evidence>
<dbReference type="Proteomes" id="UP000315648">
    <property type="component" value="Unassembled WGS sequence"/>
</dbReference>
<evidence type="ECO:0000256" key="6">
    <source>
        <dbReference type="ARBA" id="ARBA00023136"/>
    </source>
</evidence>
<dbReference type="Pfam" id="PF01478">
    <property type="entry name" value="Peptidase_A24"/>
    <property type="match status" value="1"/>
</dbReference>
<organism evidence="10 11">
    <name type="scientific">Rariglobus hedericola</name>
    <dbReference type="NCBI Taxonomy" id="2597822"/>
    <lineage>
        <taxon>Bacteria</taxon>
        <taxon>Pseudomonadati</taxon>
        <taxon>Verrucomicrobiota</taxon>
        <taxon>Opitutia</taxon>
        <taxon>Opitutales</taxon>
        <taxon>Opitutaceae</taxon>
        <taxon>Rariglobus</taxon>
    </lineage>
</organism>
<dbReference type="PANTHER" id="PTHR30487:SF0">
    <property type="entry name" value="PREPILIN LEADER PEPTIDASE_N-METHYLTRANSFERASE-RELATED"/>
    <property type="match status" value="1"/>
</dbReference>
<proteinExistence type="inferred from homology"/>
<feature type="transmembrane region" description="Helical" evidence="7">
    <location>
        <begin position="207"/>
        <end position="240"/>
    </location>
</feature>
<feature type="transmembrane region" description="Helical" evidence="7">
    <location>
        <begin position="107"/>
        <end position="125"/>
    </location>
</feature>
<dbReference type="GO" id="GO:0005886">
    <property type="term" value="C:plasma membrane"/>
    <property type="evidence" value="ECO:0007669"/>
    <property type="project" value="UniProtKB-SubCell"/>
</dbReference>
<evidence type="ECO:0000313" key="10">
    <source>
        <dbReference type="EMBL" id="TSJ75762.1"/>
    </source>
</evidence>
<dbReference type="GO" id="GO:0006465">
    <property type="term" value="P:signal peptide processing"/>
    <property type="evidence" value="ECO:0007669"/>
    <property type="project" value="TreeGrafter"/>
</dbReference>
<comment type="caution">
    <text evidence="10">The sequence shown here is derived from an EMBL/GenBank/DDBJ whole genome shotgun (WGS) entry which is preliminary data.</text>
</comment>
<keyword evidence="3" id="KW-1003">Cell membrane</keyword>
<reference evidence="10 11" key="1">
    <citation type="submission" date="2019-07" db="EMBL/GenBank/DDBJ databases">
        <title>Description of 53C-WASEF.</title>
        <authorList>
            <person name="Pitt A."/>
            <person name="Hahn M.W."/>
        </authorList>
    </citation>
    <scope>NUCLEOTIDE SEQUENCE [LARGE SCALE GENOMIC DNA]</scope>
    <source>
        <strain evidence="10 11">53C-WASEF</strain>
    </source>
</reference>
<sequence>MTFDYADFSSAFPWFFPVMAGIFGAIVGSFLNVVIYRMPLDKSVVTPGSHCACGAPIKWYDNIPVLSWFILRGKARCCGRSYSFRYAFVELLTAALFTTSWLMFPPAKALCGMLFVACMLCALFIDLDHMIIPDTFTIGLGVAGVVLSVFVPSLHGQHDGVFFVSALQSGLISLQGLLIGSGLVLWIALIAEVLLRKEAMGFGDVKFVGAIGAFTGWQGAVFSIFGGAVVGIIWIALAFIWKKIFGDRIQVAPRAETPDGQPAELGMGVQIPFGPMLAVAGLLHFFYFTHWMDNYFAELAAIFQG</sequence>
<comment type="similarity">
    <text evidence="2">Belongs to the peptidase A24 family.</text>
</comment>
<evidence type="ECO:0000256" key="3">
    <source>
        <dbReference type="ARBA" id="ARBA00022475"/>
    </source>
</evidence>
<feature type="transmembrane region" description="Helical" evidence="7">
    <location>
        <begin position="137"/>
        <end position="154"/>
    </location>
</feature>
<dbReference type="InterPro" id="IPR050882">
    <property type="entry name" value="Prepilin_peptidase/N-MTase"/>
</dbReference>
<keyword evidence="11" id="KW-1185">Reference proteome</keyword>
<dbReference type="GO" id="GO:0004190">
    <property type="term" value="F:aspartic-type endopeptidase activity"/>
    <property type="evidence" value="ECO:0007669"/>
    <property type="project" value="InterPro"/>
</dbReference>
<keyword evidence="5 7" id="KW-1133">Transmembrane helix</keyword>
<feature type="transmembrane region" description="Helical" evidence="7">
    <location>
        <begin position="12"/>
        <end position="35"/>
    </location>
</feature>
<dbReference type="AlphaFoldDB" id="A0A556QGI9"/>
<evidence type="ECO:0000256" key="7">
    <source>
        <dbReference type="SAM" id="Phobius"/>
    </source>
</evidence>
<dbReference type="InterPro" id="IPR000045">
    <property type="entry name" value="Prepilin_IV_endopep_pep"/>
</dbReference>
<evidence type="ECO:0000313" key="11">
    <source>
        <dbReference type="Proteomes" id="UP000315648"/>
    </source>
</evidence>
<evidence type="ECO:0000256" key="1">
    <source>
        <dbReference type="ARBA" id="ARBA00004651"/>
    </source>
</evidence>
<feature type="transmembrane region" description="Helical" evidence="7">
    <location>
        <begin position="174"/>
        <end position="195"/>
    </location>
</feature>
<dbReference type="Pfam" id="PF06750">
    <property type="entry name" value="A24_N_bact"/>
    <property type="match status" value="1"/>
</dbReference>
<accession>A0A556QGI9</accession>
<comment type="subcellular location">
    <subcellularLocation>
        <location evidence="1">Cell membrane</location>
        <topology evidence="1">Multi-pass membrane protein</topology>
    </subcellularLocation>
</comment>
<dbReference type="RefSeq" id="WP_144354035.1">
    <property type="nucleotide sequence ID" value="NZ_CBCRVV010000004.1"/>
</dbReference>
<feature type="transmembrane region" description="Helical" evidence="7">
    <location>
        <begin position="269"/>
        <end position="288"/>
    </location>
</feature>
<name>A0A556QGI9_9BACT</name>
<dbReference type="Gene3D" id="1.20.120.1220">
    <property type="match status" value="1"/>
</dbReference>
<dbReference type="EMBL" id="VMBG01000003">
    <property type="protein sequence ID" value="TSJ75762.1"/>
    <property type="molecule type" value="Genomic_DNA"/>
</dbReference>
<evidence type="ECO:0000256" key="5">
    <source>
        <dbReference type="ARBA" id="ARBA00022989"/>
    </source>
</evidence>
<evidence type="ECO:0000256" key="4">
    <source>
        <dbReference type="ARBA" id="ARBA00022692"/>
    </source>
</evidence>
<dbReference type="InterPro" id="IPR010627">
    <property type="entry name" value="Prepilin_pept_A24_N"/>
</dbReference>
<keyword evidence="4 7" id="KW-0812">Transmembrane</keyword>
<feature type="transmembrane region" description="Helical" evidence="7">
    <location>
        <begin position="82"/>
        <end position="101"/>
    </location>
</feature>
<dbReference type="PANTHER" id="PTHR30487">
    <property type="entry name" value="TYPE 4 PREPILIN-LIKE PROTEINS LEADER PEPTIDE-PROCESSING ENZYME"/>
    <property type="match status" value="1"/>
</dbReference>
<gene>
    <name evidence="10" type="ORF">FPL22_15970</name>
</gene>
<dbReference type="OrthoDB" id="9789291at2"/>